<gene>
    <name evidence="2" type="ORF">SCLAV_2822</name>
</gene>
<reference evidence="2 3" key="1">
    <citation type="journal article" date="2010" name="Genome Biol. Evol.">
        <title>The sequence of a 1.8-mb bacterial linear plasmid reveals a rich evolutionary reservoir of secondary metabolic pathways.</title>
        <authorList>
            <person name="Medema M.H."/>
            <person name="Trefzer A."/>
            <person name="Kovalchuk A."/>
            <person name="van den Berg M."/>
            <person name="Mueller U."/>
            <person name="Heijne W."/>
            <person name="Wu L."/>
            <person name="Alam M.T."/>
            <person name="Ronning C.M."/>
            <person name="Nierman W.C."/>
            <person name="Bovenberg R.A.L."/>
            <person name="Breitling R."/>
            <person name="Takano E."/>
        </authorList>
    </citation>
    <scope>NUCLEOTIDE SEQUENCE [LARGE SCALE GENOMIC DNA]</scope>
    <source>
        <strain evidence="3">ATCC 27064 / DSM 738 / JCM 4710 / NBRC 13307 / NCIMB 12785 / NRRL 3585 / VKM Ac-602</strain>
    </source>
</reference>
<sequence length="108" mass="11549">MGLGGGSPVLAASAKITRPSGTPVAVKVSPLLLRSLVVLMHIPRLTRAFLSRLPAPLRRCRPSPDDAATRPRPSRPRLSGYEIAMVGPYVLVYGVLSVHSAKWLGWVG</sequence>
<feature type="region of interest" description="Disordered" evidence="1">
    <location>
        <begin position="58"/>
        <end position="77"/>
    </location>
</feature>
<protein>
    <submittedName>
        <fullName evidence="2">Uncharacterized protein</fullName>
    </submittedName>
</protein>
<proteinExistence type="predicted"/>
<evidence type="ECO:0000313" key="2">
    <source>
        <dbReference type="EMBL" id="EFG07895.1"/>
    </source>
</evidence>
<evidence type="ECO:0000256" key="1">
    <source>
        <dbReference type="SAM" id="MobiDB-lite"/>
    </source>
</evidence>
<dbReference type="EMBL" id="CM000913">
    <property type="protein sequence ID" value="EFG07895.1"/>
    <property type="molecule type" value="Genomic_DNA"/>
</dbReference>
<accession>B5GWJ7</accession>
<organism evidence="2 3">
    <name type="scientific">Streptomyces clavuligerus</name>
    <dbReference type="NCBI Taxonomy" id="1901"/>
    <lineage>
        <taxon>Bacteria</taxon>
        <taxon>Bacillati</taxon>
        <taxon>Actinomycetota</taxon>
        <taxon>Actinomycetes</taxon>
        <taxon>Kitasatosporales</taxon>
        <taxon>Streptomycetaceae</taxon>
        <taxon>Streptomyces</taxon>
    </lineage>
</organism>
<dbReference type="KEGG" id="sclf:BB341_14425"/>
<evidence type="ECO:0000313" key="3">
    <source>
        <dbReference type="Proteomes" id="UP000002357"/>
    </source>
</evidence>
<dbReference type="AlphaFoldDB" id="B5GWJ7"/>
<keyword evidence="3" id="KW-1185">Reference proteome</keyword>
<dbReference type="STRING" id="1901.BB341_14425"/>
<dbReference type="Proteomes" id="UP000002357">
    <property type="component" value="Chromosome"/>
</dbReference>
<name>B5GWJ7_STRCL</name>